<feature type="coiled-coil region" evidence="1">
    <location>
        <begin position="216"/>
        <end position="273"/>
    </location>
</feature>
<keyword evidence="3" id="KW-0812">Transmembrane</keyword>
<keyword evidence="3" id="KW-0472">Membrane</keyword>
<comment type="caution">
    <text evidence="4">The sequence shown here is derived from an EMBL/GenBank/DDBJ whole genome shotgun (WGS) entry which is preliminary data.</text>
</comment>
<dbReference type="AlphaFoldDB" id="A0A9P8L191"/>
<evidence type="ECO:0000256" key="1">
    <source>
        <dbReference type="SAM" id="Coils"/>
    </source>
</evidence>
<name>A0A9P8L191_9PEZI</name>
<evidence type="ECO:0000256" key="3">
    <source>
        <dbReference type="SAM" id="Phobius"/>
    </source>
</evidence>
<evidence type="ECO:0000313" key="4">
    <source>
        <dbReference type="EMBL" id="KAH0545473.1"/>
    </source>
</evidence>
<protein>
    <submittedName>
        <fullName evidence="4">Uncharacterized protein</fullName>
    </submittedName>
</protein>
<accession>A0A9P8L191</accession>
<proteinExistence type="predicted"/>
<dbReference type="Gene3D" id="1.20.1170.10">
    <property type="match status" value="1"/>
</dbReference>
<gene>
    <name evidence="4" type="ORF">FGG08_000474</name>
</gene>
<keyword evidence="5" id="KW-1185">Reference proteome</keyword>
<evidence type="ECO:0000256" key="2">
    <source>
        <dbReference type="SAM" id="MobiDB-lite"/>
    </source>
</evidence>
<dbReference type="Proteomes" id="UP000698800">
    <property type="component" value="Unassembled WGS sequence"/>
</dbReference>
<feature type="region of interest" description="Disordered" evidence="2">
    <location>
        <begin position="1"/>
        <end position="129"/>
    </location>
</feature>
<feature type="transmembrane region" description="Helical" evidence="3">
    <location>
        <begin position="355"/>
        <end position="375"/>
    </location>
</feature>
<feature type="compositionally biased region" description="Low complexity" evidence="2">
    <location>
        <begin position="84"/>
        <end position="97"/>
    </location>
</feature>
<dbReference type="EMBL" id="JAGHQL010000005">
    <property type="protein sequence ID" value="KAH0545473.1"/>
    <property type="molecule type" value="Genomic_DNA"/>
</dbReference>
<organism evidence="4 5">
    <name type="scientific">Glutinoglossum americanum</name>
    <dbReference type="NCBI Taxonomy" id="1670608"/>
    <lineage>
        <taxon>Eukaryota</taxon>
        <taxon>Fungi</taxon>
        <taxon>Dikarya</taxon>
        <taxon>Ascomycota</taxon>
        <taxon>Pezizomycotina</taxon>
        <taxon>Geoglossomycetes</taxon>
        <taxon>Geoglossales</taxon>
        <taxon>Geoglossaceae</taxon>
        <taxon>Glutinoglossum</taxon>
    </lineage>
</organism>
<keyword evidence="1" id="KW-0175">Coiled coil</keyword>
<evidence type="ECO:0000313" key="5">
    <source>
        <dbReference type="Proteomes" id="UP000698800"/>
    </source>
</evidence>
<sequence>MGCPIHRKIPLDSVQRSSVPGENDDLPTGSQTSGAGKGINCAFNPELRPGPEPFPIWPGNSDMPHGESEEPGAPRPTSHASEDPGNNHPPEGPGNNHSSEGPGNSHLSEDPGNSHPSGGPGNGHPLTMDDRSLQSLATSLQRSVRTLEVSVTALQTPVEDLQPSARSIKESSTTLQTFAKSVNSLSESAAILQPSVATLRELISTFQTSMTTLASITDIKSKNAEMKKEIEGLQKQLSTSAKATGAACVKDENMELKKEIANLQKRLDKSAEATGAACWRLAKAAVALEARTPPEDLGIILAEAKFGIGHVGKILTEAGMEEKWAAIKGGLGCEGLTGEPHQQNRGGGLLARPSWLAVIVLFFCLAVASLFLPLVSTHYPW</sequence>
<reference evidence="4" key="1">
    <citation type="submission" date="2021-03" db="EMBL/GenBank/DDBJ databases">
        <title>Comparative genomics and phylogenomic investigation of the class Geoglossomycetes provide insights into ecological specialization and systematics.</title>
        <authorList>
            <person name="Melie T."/>
            <person name="Pirro S."/>
            <person name="Miller A.N."/>
            <person name="Quandt A."/>
        </authorList>
    </citation>
    <scope>NUCLEOTIDE SEQUENCE</scope>
    <source>
        <strain evidence="4">GBOQ0MN5Z8</strain>
    </source>
</reference>
<keyword evidence="3" id="KW-1133">Transmembrane helix</keyword>